<gene>
    <name evidence="1" type="ORF">GL279_07455</name>
</gene>
<dbReference type="OrthoDB" id="7728228at2"/>
<evidence type="ECO:0008006" key="3">
    <source>
        <dbReference type="Google" id="ProtNLM"/>
    </source>
</evidence>
<dbReference type="CDD" id="cd08054">
    <property type="entry name" value="gp6"/>
    <property type="match status" value="1"/>
</dbReference>
<reference evidence="1 2" key="1">
    <citation type="submission" date="2019-11" db="EMBL/GenBank/DDBJ databases">
        <authorList>
            <person name="Dong K."/>
        </authorList>
    </citation>
    <scope>NUCLEOTIDE SEQUENCE [LARGE SCALE GENOMIC DNA]</scope>
    <source>
        <strain evidence="1 2">JCM 17370</strain>
    </source>
</reference>
<dbReference type="NCBIfam" id="TIGR02215">
    <property type="entry name" value="phage_chp_gp8"/>
    <property type="match status" value="1"/>
</dbReference>
<name>A0A844H5E1_9RHOB</name>
<evidence type="ECO:0000313" key="1">
    <source>
        <dbReference type="EMBL" id="MTH34431.1"/>
    </source>
</evidence>
<evidence type="ECO:0000313" key="2">
    <source>
        <dbReference type="Proteomes" id="UP000442533"/>
    </source>
</evidence>
<dbReference type="Gene3D" id="1.10.3230.30">
    <property type="entry name" value="Phage gp6-like head-tail connector protein"/>
    <property type="match status" value="1"/>
</dbReference>
<sequence>MVSNTDLSDTRMHITRAPLSTDDPFTLDDVKLHARVSFDDDDPDLVLMARTAAREIEAHCALALMTQIITVTFTEWGCVAPLPIGPLDVVALDDHPITVQTREADGSLVSWPQGWWVDAGRYPVLHLTDRQFMDGTALVVTYPAGFGSAAASIPEDLQHAINDQAAAFYDQRGAEDGKQGLSLAASRIAARHRRVAVA</sequence>
<organism evidence="1 2">
    <name type="scientific">Paracoccus limosus</name>
    <dbReference type="NCBI Taxonomy" id="913252"/>
    <lineage>
        <taxon>Bacteria</taxon>
        <taxon>Pseudomonadati</taxon>
        <taxon>Pseudomonadota</taxon>
        <taxon>Alphaproteobacteria</taxon>
        <taxon>Rhodobacterales</taxon>
        <taxon>Paracoccaceae</taxon>
        <taxon>Paracoccus</taxon>
    </lineage>
</organism>
<dbReference type="AlphaFoldDB" id="A0A844H5E1"/>
<dbReference type="EMBL" id="WMIF01000008">
    <property type="protein sequence ID" value="MTH34431.1"/>
    <property type="molecule type" value="Genomic_DNA"/>
</dbReference>
<keyword evidence="2" id="KW-1185">Reference proteome</keyword>
<accession>A0A844H5E1</accession>
<protein>
    <recommendedName>
        <fullName evidence="3">Phage gp6-like head-tail connector protein</fullName>
    </recommendedName>
</protein>
<comment type="caution">
    <text evidence="1">The sequence shown here is derived from an EMBL/GenBank/DDBJ whole genome shotgun (WGS) entry which is preliminary data.</text>
</comment>
<proteinExistence type="predicted"/>
<dbReference type="Proteomes" id="UP000442533">
    <property type="component" value="Unassembled WGS sequence"/>
</dbReference>
<dbReference type="InterPro" id="IPR011738">
    <property type="entry name" value="Phage_CHP"/>
</dbReference>